<comment type="caution">
    <text evidence="2">The sequence shown here is derived from an EMBL/GenBank/DDBJ whole genome shotgun (WGS) entry which is preliminary data.</text>
</comment>
<name>X1DHL7_9ZZZZ</name>
<dbReference type="AlphaFoldDB" id="X1DHL7"/>
<accession>X1DHL7</accession>
<feature type="non-terminal residue" evidence="2">
    <location>
        <position position="1"/>
    </location>
</feature>
<evidence type="ECO:0000256" key="1">
    <source>
        <dbReference type="SAM" id="MobiDB-lite"/>
    </source>
</evidence>
<organism evidence="2">
    <name type="scientific">marine sediment metagenome</name>
    <dbReference type="NCBI Taxonomy" id="412755"/>
    <lineage>
        <taxon>unclassified sequences</taxon>
        <taxon>metagenomes</taxon>
        <taxon>ecological metagenomes</taxon>
    </lineage>
</organism>
<protein>
    <submittedName>
        <fullName evidence="2">Uncharacterized protein</fullName>
    </submittedName>
</protein>
<reference evidence="2" key="1">
    <citation type="journal article" date="2014" name="Front. Microbiol.">
        <title>High frequency of phylogenetically diverse reductive dehalogenase-homologous genes in deep subseafloor sedimentary metagenomes.</title>
        <authorList>
            <person name="Kawai M."/>
            <person name="Futagami T."/>
            <person name="Toyoda A."/>
            <person name="Takaki Y."/>
            <person name="Nishi S."/>
            <person name="Hori S."/>
            <person name="Arai W."/>
            <person name="Tsubouchi T."/>
            <person name="Morono Y."/>
            <person name="Uchiyama I."/>
            <person name="Ito T."/>
            <person name="Fujiyama A."/>
            <person name="Inagaki F."/>
            <person name="Takami H."/>
        </authorList>
    </citation>
    <scope>NUCLEOTIDE SEQUENCE</scope>
    <source>
        <strain evidence="2">Expedition CK06-06</strain>
    </source>
</reference>
<evidence type="ECO:0000313" key="2">
    <source>
        <dbReference type="EMBL" id="GAH19677.1"/>
    </source>
</evidence>
<sequence length="109" mass="12533">DSSYKIKSYNDKLRLMESKKIPQKPIEDVLNDLLLNNSYISKKTKDSISKIIYSPKDRIIVVMTHSGQDIIWNRGKLIYSYGWFFFVSKPKSKQKSSKANKGTSVGLVN</sequence>
<gene>
    <name evidence="2" type="ORF">S03H2_08774</name>
</gene>
<proteinExistence type="predicted"/>
<dbReference type="EMBL" id="BARU01004326">
    <property type="protein sequence ID" value="GAH19677.1"/>
    <property type="molecule type" value="Genomic_DNA"/>
</dbReference>
<feature type="region of interest" description="Disordered" evidence="1">
    <location>
        <begin position="90"/>
        <end position="109"/>
    </location>
</feature>